<proteinExistence type="predicted"/>
<dbReference type="PANTHER" id="PTHR43866:SF4">
    <property type="entry name" value="MALONATE-SEMIALDEHYDE DEHYDROGENASE"/>
    <property type="match status" value="1"/>
</dbReference>
<dbReference type="InterPro" id="IPR010061">
    <property type="entry name" value="MeMal-semiAld_DH"/>
</dbReference>
<evidence type="ECO:0000313" key="6">
    <source>
        <dbReference type="Proteomes" id="UP001597045"/>
    </source>
</evidence>
<evidence type="ECO:0000256" key="2">
    <source>
        <dbReference type="ARBA" id="ARBA00023002"/>
    </source>
</evidence>
<gene>
    <name evidence="5" type="ORF">ACFQ1S_32600</name>
</gene>
<accession>A0ABW3MHB8</accession>
<dbReference type="InterPro" id="IPR016163">
    <property type="entry name" value="Ald_DH_C"/>
</dbReference>
<evidence type="ECO:0000313" key="5">
    <source>
        <dbReference type="EMBL" id="MFD1049936.1"/>
    </source>
</evidence>
<dbReference type="PROSITE" id="PS00070">
    <property type="entry name" value="ALDEHYDE_DEHYDR_CYS"/>
    <property type="match status" value="1"/>
</dbReference>
<comment type="caution">
    <text evidence="5">The sequence shown here is derived from an EMBL/GenBank/DDBJ whole genome shotgun (WGS) entry which is preliminary data.</text>
</comment>
<evidence type="ECO:0000256" key="3">
    <source>
        <dbReference type="ARBA" id="ARBA00023027"/>
    </source>
</evidence>
<keyword evidence="2" id="KW-0560">Oxidoreductase</keyword>
<protein>
    <recommendedName>
        <fullName evidence="1">methylmalonate-semialdehyde dehydrogenase (CoA acylating)</fullName>
        <ecNumber evidence="1">1.2.1.27</ecNumber>
    </recommendedName>
</protein>
<dbReference type="InterPro" id="IPR016160">
    <property type="entry name" value="Ald_DH_CS_CYS"/>
</dbReference>
<sequence length="223" mass="23528">GYGSAGERCMAISVVVAVGDVADPLVAAIASRTSQLTTGPGTDPTSQMGPLVTGVHRARVSSYVDAGVEAGATLVVDGRGFVPVGHEDGFWLAPTLFDNVKPDMSIYTDEIFGPVLAVVRVPTFDAAVELVNANPYGNGTAIYTGDGLAAREYQRRVHVGMIGVNVPIPVPMAYYSFGGWKDSLFGDSHIHGVEGMKFYTRAKAITARWPRQSGIDLGFPTHG</sequence>
<keyword evidence="3" id="KW-0520">NAD</keyword>
<dbReference type="Gene3D" id="3.40.309.10">
    <property type="entry name" value="Aldehyde Dehydrogenase, Chain A, domain 2"/>
    <property type="match status" value="1"/>
</dbReference>
<dbReference type="Gene3D" id="3.40.605.10">
    <property type="entry name" value="Aldehyde Dehydrogenase, Chain A, domain 1"/>
    <property type="match status" value="1"/>
</dbReference>
<evidence type="ECO:0000259" key="4">
    <source>
        <dbReference type="Pfam" id="PF00171"/>
    </source>
</evidence>
<dbReference type="Proteomes" id="UP001597045">
    <property type="component" value="Unassembled WGS sequence"/>
</dbReference>
<feature type="domain" description="Aldehyde dehydrogenase" evidence="4">
    <location>
        <begin position="2"/>
        <end position="205"/>
    </location>
</feature>
<dbReference type="EC" id="1.2.1.27" evidence="1"/>
<keyword evidence="6" id="KW-1185">Reference proteome</keyword>
<dbReference type="InterPro" id="IPR015590">
    <property type="entry name" value="Aldehyde_DH_dom"/>
</dbReference>
<name>A0ABW3MHB8_9PSEU</name>
<dbReference type="InterPro" id="IPR016161">
    <property type="entry name" value="Ald_DH/histidinol_DH"/>
</dbReference>
<dbReference type="InterPro" id="IPR016162">
    <property type="entry name" value="Ald_DH_N"/>
</dbReference>
<dbReference type="PANTHER" id="PTHR43866">
    <property type="entry name" value="MALONATE-SEMIALDEHYDE DEHYDROGENASE"/>
    <property type="match status" value="1"/>
</dbReference>
<dbReference type="EMBL" id="JBHTIS010002497">
    <property type="protein sequence ID" value="MFD1049936.1"/>
    <property type="molecule type" value="Genomic_DNA"/>
</dbReference>
<dbReference type="SUPFAM" id="SSF53720">
    <property type="entry name" value="ALDH-like"/>
    <property type="match status" value="1"/>
</dbReference>
<dbReference type="Pfam" id="PF00171">
    <property type="entry name" value="Aldedh"/>
    <property type="match status" value="1"/>
</dbReference>
<organism evidence="5 6">
    <name type="scientific">Kibdelosporangium lantanae</name>
    <dbReference type="NCBI Taxonomy" id="1497396"/>
    <lineage>
        <taxon>Bacteria</taxon>
        <taxon>Bacillati</taxon>
        <taxon>Actinomycetota</taxon>
        <taxon>Actinomycetes</taxon>
        <taxon>Pseudonocardiales</taxon>
        <taxon>Pseudonocardiaceae</taxon>
        <taxon>Kibdelosporangium</taxon>
    </lineage>
</organism>
<reference evidence="6" key="1">
    <citation type="journal article" date="2019" name="Int. J. Syst. Evol. Microbiol.">
        <title>The Global Catalogue of Microorganisms (GCM) 10K type strain sequencing project: providing services to taxonomists for standard genome sequencing and annotation.</title>
        <authorList>
            <consortium name="The Broad Institute Genomics Platform"/>
            <consortium name="The Broad Institute Genome Sequencing Center for Infectious Disease"/>
            <person name="Wu L."/>
            <person name="Ma J."/>
        </authorList>
    </citation>
    <scope>NUCLEOTIDE SEQUENCE [LARGE SCALE GENOMIC DNA]</scope>
    <source>
        <strain evidence="6">JCM 31486</strain>
    </source>
</reference>
<feature type="non-terminal residue" evidence="5">
    <location>
        <position position="1"/>
    </location>
</feature>
<evidence type="ECO:0000256" key="1">
    <source>
        <dbReference type="ARBA" id="ARBA00013048"/>
    </source>
</evidence>